<name>A0ABC9HIL9_FASHE</name>
<sequence>MRGLVTNLNQYTLRYGRDFPNDFRRTLNQRVRTLNQHFRDAATDRKLLTNVNMQQCKMVLKRPVTSNRRGNAKHGVD</sequence>
<evidence type="ECO:0000313" key="1">
    <source>
        <dbReference type="EMBL" id="CAM0512652.1"/>
    </source>
</evidence>
<comment type="caution">
    <text evidence="1">The sequence shown here is derived from an EMBL/GenBank/DDBJ whole genome shotgun (WGS) entry which is preliminary data.</text>
</comment>
<dbReference type="AlphaFoldDB" id="A0ABC9HIL9"/>
<dbReference type="EMBL" id="CANUEZ050000226">
    <property type="protein sequence ID" value="CAM0512652.1"/>
    <property type="molecule type" value="Genomic_DNA"/>
</dbReference>
<reference evidence="1 2" key="1">
    <citation type="submission" date="2024-08" db="EMBL/GenBank/DDBJ databases">
        <authorList>
            <person name="Paterson S."/>
        </authorList>
    </citation>
    <scope>NUCLEOTIDE SEQUENCE [LARGE SCALE GENOMIC DNA]</scope>
</reference>
<dbReference type="Proteomes" id="UP001189180">
    <property type="component" value="Unassembled WGS sequence"/>
</dbReference>
<protein>
    <submittedName>
        <fullName evidence="1">Uncharacterized protein</fullName>
    </submittedName>
</protein>
<organism evidence="1 2">
    <name type="scientific">Fasciola hepatica</name>
    <name type="common">Liver fluke</name>
    <dbReference type="NCBI Taxonomy" id="6192"/>
    <lineage>
        <taxon>Eukaryota</taxon>
        <taxon>Metazoa</taxon>
        <taxon>Spiralia</taxon>
        <taxon>Lophotrochozoa</taxon>
        <taxon>Platyhelminthes</taxon>
        <taxon>Trematoda</taxon>
        <taxon>Digenea</taxon>
        <taxon>Plagiorchiida</taxon>
        <taxon>Echinostomata</taxon>
        <taxon>Echinostomatoidea</taxon>
        <taxon>Fasciolidae</taxon>
        <taxon>Fasciola</taxon>
    </lineage>
</organism>
<gene>
    <name evidence="1" type="ORF">FHB240107_LOCUS10341</name>
</gene>
<proteinExistence type="predicted"/>
<evidence type="ECO:0000313" key="2">
    <source>
        <dbReference type="Proteomes" id="UP001189180"/>
    </source>
</evidence>
<accession>A0ABC9HIL9</accession>
<keyword evidence="2" id="KW-1185">Reference proteome</keyword>